<dbReference type="PaxDb" id="39947-A0A0P0VZ50"/>
<reference evidence="3" key="1">
    <citation type="journal article" date="2005" name="Nature">
        <title>The map-based sequence of the rice genome.</title>
        <authorList>
            <consortium name="International rice genome sequencing project (IRGSP)"/>
            <person name="Matsumoto T."/>
            <person name="Wu J."/>
            <person name="Kanamori H."/>
            <person name="Katayose Y."/>
            <person name="Fujisawa M."/>
            <person name="Namiki N."/>
            <person name="Mizuno H."/>
            <person name="Yamamoto K."/>
            <person name="Antonio B.A."/>
            <person name="Baba T."/>
            <person name="Sakata K."/>
            <person name="Nagamura Y."/>
            <person name="Aoki H."/>
            <person name="Arikawa K."/>
            <person name="Arita K."/>
            <person name="Bito T."/>
            <person name="Chiden Y."/>
            <person name="Fujitsuka N."/>
            <person name="Fukunaka R."/>
            <person name="Hamada M."/>
            <person name="Harada C."/>
            <person name="Hayashi A."/>
            <person name="Hijishita S."/>
            <person name="Honda M."/>
            <person name="Hosokawa S."/>
            <person name="Ichikawa Y."/>
            <person name="Idonuma A."/>
            <person name="Iijima M."/>
            <person name="Ikeda M."/>
            <person name="Ikeno M."/>
            <person name="Ito K."/>
            <person name="Ito S."/>
            <person name="Ito T."/>
            <person name="Ito Y."/>
            <person name="Ito Y."/>
            <person name="Iwabuchi A."/>
            <person name="Kamiya K."/>
            <person name="Karasawa W."/>
            <person name="Kurita K."/>
            <person name="Katagiri S."/>
            <person name="Kikuta A."/>
            <person name="Kobayashi H."/>
            <person name="Kobayashi N."/>
            <person name="Machita K."/>
            <person name="Maehara T."/>
            <person name="Masukawa M."/>
            <person name="Mizubayashi T."/>
            <person name="Mukai Y."/>
            <person name="Nagasaki H."/>
            <person name="Nagata Y."/>
            <person name="Naito S."/>
            <person name="Nakashima M."/>
            <person name="Nakama Y."/>
            <person name="Nakamichi Y."/>
            <person name="Nakamura M."/>
            <person name="Meguro A."/>
            <person name="Negishi M."/>
            <person name="Ohta I."/>
            <person name="Ohta T."/>
            <person name="Okamoto M."/>
            <person name="Ono N."/>
            <person name="Saji S."/>
            <person name="Sakaguchi M."/>
            <person name="Sakai K."/>
            <person name="Shibata M."/>
            <person name="Shimokawa T."/>
            <person name="Song J."/>
            <person name="Takazaki Y."/>
            <person name="Terasawa K."/>
            <person name="Tsugane M."/>
            <person name="Tsuji K."/>
            <person name="Ueda S."/>
            <person name="Waki K."/>
            <person name="Yamagata H."/>
            <person name="Yamamoto M."/>
            <person name="Yamamoto S."/>
            <person name="Yamane H."/>
            <person name="Yoshiki S."/>
            <person name="Yoshihara R."/>
            <person name="Yukawa K."/>
            <person name="Zhong H."/>
            <person name="Yano M."/>
            <person name="Yuan Q."/>
            <person name="Ouyang S."/>
            <person name="Liu J."/>
            <person name="Jones K.M."/>
            <person name="Gansberger K."/>
            <person name="Moffat K."/>
            <person name="Hill J."/>
            <person name="Bera J."/>
            <person name="Fadrosh D."/>
            <person name="Jin S."/>
            <person name="Johri S."/>
            <person name="Kim M."/>
            <person name="Overton L."/>
            <person name="Reardon M."/>
            <person name="Tsitrin T."/>
            <person name="Vuong H."/>
            <person name="Weaver B."/>
            <person name="Ciecko A."/>
            <person name="Tallon L."/>
            <person name="Jackson J."/>
            <person name="Pai G."/>
            <person name="Aken S.V."/>
            <person name="Utterback T."/>
            <person name="Reidmuller S."/>
            <person name="Feldblyum T."/>
            <person name="Hsiao J."/>
            <person name="Zismann V."/>
            <person name="Iobst S."/>
            <person name="de Vazeille A.R."/>
            <person name="Buell C.R."/>
            <person name="Ying K."/>
            <person name="Li Y."/>
            <person name="Lu T."/>
            <person name="Huang Y."/>
            <person name="Zhao Q."/>
            <person name="Feng Q."/>
            <person name="Zhang L."/>
            <person name="Zhu J."/>
            <person name="Weng Q."/>
            <person name="Mu J."/>
            <person name="Lu Y."/>
            <person name="Fan D."/>
            <person name="Liu Y."/>
            <person name="Guan J."/>
            <person name="Zhang Y."/>
            <person name="Yu S."/>
            <person name="Liu X."/>
            <person name="Zhang Y."/>
            <person name="Hong G."/>
            <person name="Han B."/>
            <person name="Choisne N."/>
            <person name="Demange N."/>
            <person name="Orjeda G."/>
            <person name="Samain S."/>
            <person name="Cattolico L."/>
            <person name="Pelletier E."/>
            <person name="Couloux A."/>
            <person name="Segurens B."/>
            <person name="Wincker P."/>
            <person name="D'Hont A."/>
            <person name="Scarpelli C."/>
            <person name="Weissenbach J."/>
            <person name="Salanoubat M."/>
            <person name="Quetier F."/>
            <person name="Yu Y."/>
            <person name="Kim H.R."/>
            <person name="Rambo T."/>
            <person name="Currie J."/>
            <person name="Collura K."/>
            <person name="Luo M."/>
            <person name="Yang T."/>
            <person name="Ammiraju J.S.S."/>
            <person name="Engler F."/>
            <person name="Soderlund C."/>
            <person name="Wing R.A."/>
            <person name="Palmer L.E."/>
            <person name="de la Bastide M."/>
            <person name="Spiegel L."/>
            <person name="Nascimento L."/>
            <person name="Zutavern T."/>
            <person name="O'Shaughnessy A."/>
            <person name="Dike S."/>
            <person name="Dedhia N."/>
            <person name="Preston R."/>
            <person name="Balija V."/>
            <person name="McCombie W.R."/>
            <person name="Chow T."/>
            <person name="Chen H."/>
            <person name="Chung M."/>
            <person name="Chen C."/>
            <person name="Shaw J."/>
            <person name="Wu H."/>
            <person name="Hsiao K."/>
            <person name="Chao Y."/>
            <person name="Chu M."/>
            <person name="Cheng C."/>
            <person name="Hour A."/>
            <person name="Lee P."/>
            <person name="Lin S."/>
            <person name="Lin Y."/>
            <person name="Liou J."/>
            <person name="Liu S."/>
            <person name="Hsing Y."/>
            <person name="Raghuvanshi S."/>
            <person name="Mohanty A."/>
            <person name="Bharti A.K."/>
            <person name="Gaur A."/>
            <person name="Gupta V."/>
            <person name="Kumar D."/>
            <person name="Ravi V."/>
            <person name="Vij S."/>
            <person name="Kapur A."/>
            <person name="Khurana P."/>
            <person name="Khurana P."/>
            <person name="Khurana J.P."/>
            <person name="Tyagi A.K."/>
            <person name="Gaikwad K."/>
            <person name="Singh A."/>
            <person name="Dalal V."/>
            <person name="Srivastava S."/>
            <person name="Dixit A."/>
            <person name="Pal A.K."/>
            <person name="Ghazi I.A."/>
            <person name="Yadav M."/>
            <person name="Pandit A."/>
            <person name="Bhargava A."/>
            <person name="Sureshbabu K."/>
            <person name="Batra K."/>
            <person name="Sharma T.R."/>
            <person name="Mohapatra T."/>
            <person name="Singh N.K."/>
            <person name="Messing J."/>
            <person name="Nelson A.B."/>
            <person name="Fuks G."/>
            <person name="Kavchok S."/>
            <person name="Keizer G."/>
            <person name="Linton E."/>
            <person name="Llaca V."/>
            <person name="Song R."/>
            <person name="Tanyolac B."/>
            <person name="Young S."/>
            <person name="Ho-Il K."/>
            <person name="Hahn J.H."/>
            <person name="Sangsakoo G."/>
            <person name="Vanavichit A."/>
            <person name="de Mattos Luiz.A.T."/>
            <person name="Zimmer P.D."/>
            <person name="Malone G."/>
            <person name="Dellagostin O."/>
            <person name="de Oliveira A.C."/>
            <person name="Bevan M."/>
            <person name="Bancroft I."/>
            <person name="Minx P."/>
            <person name="Cordum H."/>
            <person name="Wilson R."/>
            <person name="Cheng Z."/>
            <person name="Jin W."/>
            <person name="Jiang J."/>
            <person name="Leong S.A."/>
            <person name="Iwama H."/>
            <person name="Gojobori T."/>
            <person name="Itoh T."/>
            <person name="Niimura Y."/>
            <person name="Fujii Y."/>
            <person name="Habara T."/>
            <person name="Sakai H."/>
            <person name="Sato Y."/>
            <person name="Wilson G."/>
            <person name="Kumar K."/>
            <person name="McCouch S."/>
            <person name="Juretic N."/>
            <person name="Hoen D."/>
            <person name="Wright S."/>
            <person name="Bruskiewich R."/>
            <person name="Bureau T."/>
            <person name="Miyao A."/>
            <person name="Hirochika H."/>
            <person name="Nishikawa T."/>
            <person name="Kadowaki K."/>
            <person name="Sugiura M."/>
            <person name="Burr B."/>
            <person name="Sasaki T."/>
        </authorList>
    </citation>
    <scope>NUCLEOTIDE SEQUENCE [LARGE SCALE GENOMIC DNA]</scope>
    <source>
        <strain evidence="3">cv. Nipponbare</strain>
    </source>
</reference>
<proteinExistence type="predicted"/>
<protein>
    <submittedName>
        <fullName evidence="2">Os03g0437801 protein</fullName>
    </submittedName>
</protein>
<evidence type="ECO:0000313" key="3">
    <source>
        <dbReference type="Proteomes" id="UP000059680"/>
    </source>
</evidence>
<reference evidence="2 3" key="2">
    <citation type="journal article" date="2013" name="Plant Cell Physiol.">
        <title>Rice Annotation Project Database (RAP-DB): an integrative and interactive database for rice genomics.</title>
        <authorList>
            <person name="Sakai H."/>
            <person name="Lee S.S."/>
            <person name="Tanaka T."/>
            <person name="Numa H."/>
            <person name="Kim J."/>
            <person name="Kawahara Y."/>
            <person name="Wakimoto H."/>
            <person name="Yang C.C."/>
            <person name="Iwamoto M."/>
            <person name="Abe T."/>
            <person name="Yamada Y."/>
            <person name="Muto A."/>
            <person name="Inokuchi H."/>
            <person name="Ikemura T."/>
            <person name="Matsumoto T."/>
            <person name="Sasaki T."/>
            <person name="Itoh T."/>
        </authorList>
    </citation>
    <scope>NUCLEOTIDE SEQUENCE [LARGE SCALE GENOMIC DNA]</scope>
    <source>
        <strain evidence="3">cv. Nipponbare</strain>
    </source>
</reference>
<sequence>MNRSALPQACQRGKLETPRMPRKRTKSRQESNWNGPHNGAFKKVTTPMTPLSSALRTRAWFSPEESTKEGGNTTAVPSLGLWRSRASPLSVLKRTRLSPGISLPSHVSASLSKPAVPPYKHLRRTATDQRPSVSWQASRRPP</sequence>
<accession>A0A0P0VZ50</accession>
<dbReference type="InParanoid" id="A0A0P0VZ50"/>
<evidence type="ECO:0000313" key="2">
    <source>
        <dbReference type="EMBL" id="BAS84854.1"/>
    </source>
</evidence>
<dbReference type="EMBL" id="AP014959">
    <property type="protein sequence ID" value="BAS84854.1"/>
    <property type="molecule type" value="Genomic_DNA"/>
</dbReference>
<keyword evidence="3" id="KW-1185">Reference proteome</keyword>
<organism evidence="2 3">
    <name type="scientific">Oryza sativa subsp. japonica</name>
    <name type="common">Rice</name>
    <dbReference type="NCBI Taxonomy" id="39947"/>
    <lineage>
        <taxon>Eukaryota</taxon>
        <taxon>Viridiplantae</taxon>
        <taxon>Streptophyta</taxon>
        <taxon>Embryophyta</taxon>
        <taxon>Tracheophyta</taxon>
        <taxon>Spermatophyta</taxon>
        <taxon>Magnoliopsida</taxon>
        <taxon>Liliopsida</taxon>
        <taxon>Poales</taxon>
        <taxon>Poaceae</taxon>
        <taxon>BOP clade</taxon>
        <taxon>Oryzoideae</taxon>
        <taxon>Oryzeae</taxon>
        <taxon>Oryzinae</taxon>
        <taxon>Oryza</taxon>
        <taxon>Oryza sativa</taxon>
    </lineage>
</organism>
<evidence type="ECO:0000256" key="1">
    <source>
        <dbReference type="SAM" id="MobiDB-lite"/>
    </source>
</evidence>
<reference evidence="2 3" key="3">
    <citation type="journal article" date="2013" name="Rice">
        <title>Improvement of the Oryza sativa Nipponbare reference genome using next generation sequence and optical map data.</title>
        <authorList>
            <person name="Kawahara Y."/>
            <person name="de la Bastide M."/>
            <person name="Hamilton J.P."/>
            <person name="Kanamori H."/>
            <person name="McCombie W.R."/>
            <person name="Ouyang S."/>
            <person name="Schwartz D.C."/>
            <person name="Tanaka T."/>
            <person name="Wu J."/>
            <person name="Zhou S."/>
            <person name="Childs K.L."/>
            <person name="Davidson R.M."/>
            <person name="Lin H."/>
            <person name="Quesada-Ocampo L."/>
            <person name="Vaillancourt B."/>
            <person name="Sakai H."/>
            <person name="Lee S.S."/>
            <person name="Kim J."/>
            <person name="Numa H."/>
            <person name="Itoh T."/>
            <person name="Buell C.R."/>
            <person name="Matsumoto T."/>
        </authorList>
    </citation>
    <scope>NUCLEOTIDE SEQUENCE [LARGE SCALE GENOMIC DNA]</scope>
    <source>
        <strain evidence="3">cv. Nipponbare</strain>
    </source>
</reference>
<feature type="region of interest" description="Disordered" evidence="1">
    <location>
        <begin position="1"/>
        <end position="49"/>
    </location>
</feature>
<dbReference type="AlphaFoldDB" id="A0A0P0VZ50"/>
<feature type="region of interest" description="Disordered" evidence="1">
    <location>
        <begin position="100"/>
        <end position="142"/>
    </location>
</feature>
<feature type="compositionally biased region" description="Polar residues" evidence="1">
    <location>
        <begin position="128"/>
        <end position="142"/>
    </location>
</feature>
<name>A0A0P0VZ50_ORYSJ</name>
<dbReference type="Proteomes" id="UP000059680">
    <property type="component" value="Chromosome 3"/>
</dbReference>
<gene>
    <name evidence="2" type="ordered locus">Os03g0437801</name>
    <name evidence="2" type="ORF">OSNPB_030437801</name>
</gene>